<dbReference type="EMBL" id="CAJVPI010000886">
    <property type="protein sequence ID" value="CAG8580081.1"/>
    <property type="molecule type" value="Genomic_DNA"/>
</dbReference>
<feature type="compositionally biased region" description="Polar residues" evidence="4">
    <location>
        <begin position="216"/>
        <end position="232"/>
    </location>
</feature>
<evidence type="ECO:0000256" key="1">
    <source>
        <dbReference type="ARBA" id="ARBA00007682"/>
    </source>
</evidence>
<feature type="region of interest" description="Disordered" evidence="4">
    <location>
        <begin position="215"/>
        <end position="237"/>
    </location>
</feature>
<dbReference type="GO" id="GO:0006355">
    <property type="term" value="P:regulation of DNA-templated transcription"/>
    <property type="evidence" value="ECO:0007669"/>
    <property type="project" value="InterPro"/>
</dbReference>
<dbReference type="AlphaFoldDB" id="A0A9N9BY45"/>
<dbReference type="InterPro" id="IPR040168">
    <property type="entry name" value="Not2/3/5"/>
</dbReference>
<keyword evidence="2" id="KW-0805">Transcription regulation</keyword>
<sequence length="663" mass="69560">MSNSSRFGPQPGGGILTRTTLPGVNPGQQVTRPLNTPYPPSVVLQRPVGGATALSRTNGRLGSNAPSWNYPSPATTLNQSLSLRQHQQPFSQYPNSLSTDDFPALVSSNTSSTTPATPTSTTAPTITGTSSTNATSAPNAISSSNVLNSTSFPSAALPSNTTIAPSSTLGSTYATTASTAPSSNGSNAGIDGRVNSGHPRQSQEFSIDEFPALPNAASNNRLQSGGHTQNVDGLTHHPNGLALGSVTAVGGVTGQDWRLGLGSVRSTTQPSMNSVSEQDKKAYLTKPLVSSGVTMQNAVSNMQPYILGSAQSQQQSSQLSSSNNPSSSSPSQNALSSSQAPPQGPSPSSTSQQAQIIHTTQTTQQSSSLPQSQSVLNDKYGLLGLLEVIRMSNEDLTMLALGNDLATLGLNLDSSDALYATFTSPWSDSSLTPGLIEPEYHLPPCYNVQPPPPAHEKIASFSDETLFYIFYSMPRDILQEYAAQELYNRNWRYHREHRLWLTKEPGTEPITKTATYESGTYIFFDPTTWEKVKKETILMYELLEGPPLLPSIPSAMSASSMSQSSLQSLSQSLSQLSSVSSIPSTLSGQQGGGIQQGLSGMNMASLMGLGGIPNTIGGSGLGLGGPQLQLHHQYASGGQHLGGPLPGLASGGHYAVQGGMKEF</sequence>
<proteinExistence type="inferred from homology"/>
<comment type="similarity">
    <text evidence="1">Belongs to the CNOT2/3/5 family.</text>
</comment>
<feature type="region of interest" description="Disordered" evidence="4">
    <location>
        <begin position="172"/>
        <end position="203"/>
    </location>
</feature>
<dbReference type="GO" id="GO:0000289">
    <property type="term" value="P:nuclear-transcribed mRNA poly(A) tail shortening"/>
    <property type="evidence" value="ECO:0007669"/>
    <property type="project" value="UniProtKB-ARBA"/>
</dbReference>
<feature type="region of interest" description="Disordered" evidence="4">
    <location>
        <begin position="1"/>
        <end position="47"/>
    </location>
</feature>
<dbReference type="PANTHER" id="PTHR23326">
    <property type="entry name" value="CCR4 NOT-RELATED"/>
    <property type="match status" value="1"/>
</dbReference>
<accession>A0A9N9BY45</accession>
<dbReference type="GO" id="GO:0030015">
    <property type="term" value="C:CCR4-NOT core complex"/>
    <property type="evidence" value="ECO:0007669"/>
    <property type="project" value="InterPro"/>
</dbReference>
<dbReference type="InterPro" id="IPR038635">
    <property type="entry name" value="CCR4-NOT_su2/3/5_C_sf"/>
</dbReference>
<evidence type="ECO:0000259" key="5">
    <source>
        <dbReference type="Pfam" id="PF04153"/>
    </source>
</evidence>
<keyword evidence="7" id="KW-1185">Reference proteome</keyword>
<feature type="compositionally biased region" description="Polar residues" evidence="4">
    <location>
        <begin position="54"/>
        <end position="72"/>
    </location>
</feature>
<feature type="region of interest" description="Disordered" evidence="4">
    <location>
        <begin position="86"/>
        <end position="136"/>
    </location>
</feature>
<evidence type="ECO:0000256" key="2">
    <source>
        <dbReference type="ARBA" id="ARBA00023015"/>
    </source>
</evidence>
<reference evidence="6" key="1">
    <citation type="submission" date="2021-06" db="EMBL/GenBank/DDBJ databases">
        <authorList>
            <person name="Kallberg Y."/>
            <person name="Tangrot J."/>
            <person name="Rosling A."/>
        </authorList>
    </citation>
    <scope>NUCLEOTIDE SEQUENCE</scope>
    <source>
        <strain evidence="6">BR232B</strain>
    </source>
</reference>
<dbReference type="InterPro" id="IPR007282">
    <property type="entry name" value="NOT2/3/5_C"/>
</dbReference>
<organism evidence="6 7">
    <name type="scientific">Paraglomus brasilianum</name>
    <dbReference type="NCBI Taxonomy" id="144538"/>
    <lineage>
        <taxon>Eukaryota</taxon>
        <taxon>Fungi</taxon>
        <taxon>Fungi incertae sedis</taxon>
        <taxon>Mucoromycota</taxon>
        <taxon>Glomeromycotina</taxon>
        <taxon>Glomeromycetes</taxon>
        <taxon>Paraglomerales</taxon>
        <taxon>Paraglomeraceae</taxon>
        <taxon>Paraglomus</taxon>
    </lineage>
</organism>
<feature type="region of interest" description="Disordered" evidence="4">
    <location>
        <begin position="309"/>
        <end position="372"/>
    </location>
</feature>
<protein>
    <submittedName>
        <fullName evidence="6">11354_t:CDS:1</fullName>
    </submittedName>
</protein>
<feature type="compositionally biased region" description="Polar residues" evidence="4">
    <location>
        <begin position="17"/>
        <end position="34"/>
    </location>
</feature>
<feature type="compositionally biased region" description="Polar residues" evidence="4">
    <location>
        <begin position="86"/>
        <end position="99"/>
    </location>
</feature>
<comment type="caution">
    <text evidence="6">The sequence shown here is derived from an EMBL/GenBank/DDBJ whole genome shotgun (WGS) entry which is preliminary data.</text>
</comment>
<dbReference type="Proteomes" id="UP000789739">
    <property type="component" value="Unassembled WGS sequence"/>
</dbReference>
<feature type="region of interest" description="Disordered" evidence="4">
    <location>
        <begin position="53"/>
        <end position="72"/>
    </location>
</feature>
<dbReference type="Gene3D" id="2.30.30.1020">
    <property type="entry name" value="CCR4-NOT complex subunit 2/3/5, C-terminal domain"/>
    <property type="match status" value="1"/>
</dbReference>
<evidence type="ECO:0000313" key="6">
    <source>
        <dbReference type="EMBL" id="CAG8580081.1"/>
    </source>
</evidence>
<keyword evidence="3" id="KW-0804">Transcription</keyword>
<evidence type="ECO:0000256" key="3">
    <source>
        <dbReference type="ARBA" id="ARBA00023163"/>
    </source>
</evidence>
<evidence type="ECO:0000256" key="4">
    <source>
        <dbReference type="SAM" id="MobiDB-lite"/>
    </source>
</evidence>
<evidence type="ECO:0000313" key="7">
    <source>
        <dbReference type="Proteomes" id="UP000789739"/>
    </source>
</evidence>
<dbReference type="Pfam" id="PF04153">
    <property type="entry name" value="NOT2_3_5_C"/>
    <property type="match status" value="1"/>
</dbReference>
<feature type="compositionally biased region" description="Low complexity" evidence="4">
    <location>
        <begin position="107"/>
        <end position="132"/>
    </location>
</feature>
<name>A0A9N9BY45_9GLOM</name>
<feature type="domain" description="NOT2/NOT3/NOT5 C-terminal" evidence="5">
    <location>
        <begin position="419"/>
        <end position="542"/>
    </location>
</feature>
<gene>
    <name evidence="6" type="ORF">PBRASI_LOCUS6570</name>
</gene>
<dbReference type="OrthoDB" id="25391at2759"/>
<feature type="compositionally biased region" description="Low complexity" evidence="4">
    <location>
        <begin position="172"/>
        <end position="189"/>
    </location>
</feature>